<evidence type="ECO:0000259" key="7">
    <source>
        <dbReference type="PROSITE" id="PS50158"/>
    </source>
</evidence>
<dbReference type="PROSITE" id="PS50158">
    <property type="entry name" value="ZF_CCHC"/>
    <property type="match status" value="1"/>
</dbReference>
<dbReference type="GO" id="GO:0005730">
    <property type="term" value="C:nucleolus"/>
    <property type="evidence" value="ECO:0007669"/>
    <property type="project" value="TreeGrafter"/>
</dbReference>
<feature type="region of interest" description="Disordered" evidence="6">
    <location>
        <begin position="73"/>
        <end position="130"/>
    </location>
</feature>
<accession>A0AAJ7RBH7</accession>
<feature type="compositionally biased region" description="Polar residues" evidence="6">
    <location>
        <begin position="203"/>
        <end position="218"/>
    </location>
</feature>
<evidence type="ECO:0000313" key="8">
    <source>
        <dbReference type="Proteomes" id="UP000694920"/>
    </source>
</evidence>
<dbReference type="Proteomes" id="UP000694920">
    <property type="component" value="Unplaced"/>
</dbReference>
<evidence type="ECO:0000256" key="5">
    <source>
        <dbReference type="PROSITE-ProRule" id="PRU00047"/>
    </source>
</evidence>
<dbReference type="Pfam" id="PF00098">
    <property type="entry name" value="zf-CCHC"/>
    <property type="match status" value="1"/>
</dbReference>
<dbReference type="PANTHER" id="PTHR46242:SF1">
    <property type="entry name" value="ZINC FINGER CCHC DOMAIN-CONTAINING PROTEIN 9"/>
    <property type="match status" value="1"/>
</dbReference>
<keyword evidence="2" id="KW-0677">Repeat</keyword>
<evidence type="ECO:0000256" key="4">
    <source>
        <dbReference type="ARBA" id="ARBA00022833"/>
    </source>
</evidence>
<keyword evidence="8" id="KW-1185">Reference proteome</keyword>
<dbReference type="SMART" id="SM00343">
    <property type="entry name" value="ZnF_C2HC"/>
    <property type="match status" value="4"/>
</dbReference>
<feature type="compositionally biased region" description="Basic and acidic residues" evidence="6">
    <location>
        <begin position="79"/>
        <end position="96"/>
    </location>
</feature>
<reference evidence="9 10" key="1">
    <citation type="submission" date="2025-04" db="UniProtKB">
        <authorList>
            <consortium name="RefSeq"/>
        </authorList>
    </citation>
    <scope>IDENTIFICATION</scope>
</reference>
<keyword evidence="3 5" id="KW-0863">Zinc-finger</keyword>
<feature type="region of interest" description="Disordered" evidence="6">
    <location>
        <begin position="178"/>
        <end position="219"/>
    </location>
</feature>
<dbReference type="RefSeq" id="XP_024937502.1">
    <property type="nucleotide sequence ID" value="XM_025081734.1"/>
</dbReference>
<dbReference type="AlphaFoldDB" id="A0AAJ7RBH7"/>
<keyword evidence="4" id="KW-0862">Zinc</keyword>
<organism evidence="8 11">
    <name type="scientific">Cephus cinctus</name>
    <name type="common">Wheat stem sawfly</name>
    <dbReference type="NCBI Taxonomy" id="211228"/>
    <lineage>
        <taxon>Eukaryota</taxon>
        <taxon>Metazoa</taxon>
        <taxon>Ecdysozoa</taxon>
        <taxon>Arthropoda</taxon>
        <taxon>Hexapoda</taxon>
        <taxon>Insecta</taxon>
        <taxon>Pterygota</taxon>
        <taxon>Neoptera</taxon>
        <taxon>Endopterygota</taxon>
        <taxon>Hymenoptera</taxon>
        <taxon>Cephoidea</taxon>
        <taxon>Cephidae</taxon>
        <taxon>Cephus</taxon>
    </lineage>
</organism>
<sequence length="499" mass="57059">MTRFARAKGSKSSNERQPNEPTPWHVMKVGLNEDHNTRICEKPKSASELLKAKDELVYYDTIGNVNHGWSEFDNTQVRKKNDENDKVQNNKSESTKKKLKKAHKSDKNDHVNDSSVNQLKNKNNVKDISNVNHETNKEITQHAMSTNSHVEIKNEKTLSKNMQAEHVKNGEITAPLSKRQKRNRKMARKNSTNETIASDEKTTAGNTKFNIEGNNWSTDVKFGKKHKLGEETNKNNYLKKQDNSKENETKKKTILDSNPYKNTQQGNKRKAPKVRDDNTHKRRKPDIGRTTITVNGKDIDIVKYDGFPIMKEDAERLKNLKEEMVNKGIPYSEINRALKLERRRCEKVLARRKKNVCFHCRTSGHNLSECPDLDKQESAIGICFKCGSTEHTHYECRVNKTQEFRYATCFICREEGHIAKQCPDNPKGLYPDGGACKICGDVTHLRKDCPDLVKEKEENTITVDTITSEDIESLDKNASNTAKASKTKNNTAKTKIINF</sequence>
<dbReference type="RefSeq" id="XP_015588256.1">
    <property type="nucleotide sequence ID" value="XM_015732770.2"/>
</dbReference>
<dbReference type="SUPFAM" id="SSF57756">
    <property type="entry name" value="Retrovirus zinc finger-like domains"/>
    <property type="match status" value="2"/>
</dbReference>
<name>A0AAJ7RBH7_CEPCN</name>
<evidence type="ECO:0000256" key="6">
    <source>
        <dbReference type="SAM" id="MobiDB-lite"/>
    </source>
</evidence>
<evidence type="ECO:0000256" key="2">
    <source>
        <dbReference type="ARBA" id="ARBA00022737"/>
    </source>
</evidence>
<dbReference type="KEGG" id="ccin:107264478"/>
<evidence type="ECO:0000313" key="11">
    <source>
        <dbReference type="RefSeq" id="XP_024937502.1"/>
    </source>
</evidence>
<keyword evidence="1" id="KW-0479">Metal-binding</keyword>
<dbReference type="Gene3D" id="4.10.60.10">
    <property type="entry name" value="Zinc finger, CCHC-type"/>
    <property type="match status" value="2"/>
</dbReference>
<dbReference type="InterPro" id="IPR001878">
    <property type="entry name" value="Znf_CCHC"/>
</dbReference>
<dbReference type="InterPro" id="IPR036875">
    <property type="entry name" value="Znf_CCHC_sf"/>
</dbReference>
<dbReference type="GeneID" id="107264478"/>
<feature type="compositionally biased region" description="Basic and acidic residues" evidence="6">
    <location>
        <begin position="231"/>
        <end position="254"/>
    </location>
</feature>
<feature type="compositionally biased region" description="Polar residues" evidence="6">
    <location>
        <begin position="113"/>
        <end position="130"/>
    </location>
</feature>
<feature type="region of interest" description="Disordered" evidence="6">
    <location>
        <begin position="1"/>
        <end position="26"/>
    </location>
</feature>
<evidence type="ECO:0000313" key="9">
    <source>
        <dbReference type="RefSeq" id="XP_015588256.1"/>
    </source>
</evidence>
<proteinExistence type="predicted"/>
<feature type="domain" description="CCHC-type" evidence="7">
    <location>
        <begin position="409"/>
        <end position="424"/>
    </location>
</feature>
<dbReference type="GO" id="GO:0003676">
    <property type="term" value="F:nucleic acid binding"/>
    <property type="evidence" value="ECO:0007669"/>
    <property type="project" value="InterPro"/>
</dbReference>
<evidence type="ECO:0000313" key="10">
    <source>
        <dbReference type="RefSeq" id="XP_015588257.1"/>
    </source>
</evidence>
<feature type="region of interest" description="Disordered" evidence="6">
    <location>
        <begin position="231"/>
        <end position="289"/>
    </location>
</feature>
<dbReference type="GO" id="GO:0008270">
    <property type="term" value="F:zinc ion binding"/>
    <property type="evidence" value="ECO:0007669"/>
    <property type="project" value="UniProtKB-KW"/>
</dbReference>
<dbReference type="RefSeq" id="XP_015588257.1">
    <property type="nucleotide sequence ID" value="XM_015732771.2"/>
</dbReference>
<gene>
    <name evidence="9 10 11" type="primary">LOC107264478</name>
</gene>
<dbReference type="FunFam" id="4.10.60.10:FF:000091">
    <property type="entry name" value="Zinc finger CCHC-type-containing 9"/>
    <property type="match status" value="1"/>
</dbReference>
<evidence type="ECO:0000256" key="3">
    <source>
        <dbReference type="ARBA" id="ARBA00022771"/>
    </source>
</evidence>
<protein>
    <submittedName>
        <fullName evidence="9 10">Zinc finger CCHC domain-containing protein 9</fullName>
    </submittedName>
</protein>
<feature type="compositionally biased region" description="Basic residues" evidence="6">
    <location>
        <begin position="178"/>
        <end position="188"/>
    </location>
</feature>
<evidence type="ECO:0000256" key="1">
    <source>
        <dbReference type="ARBA" id="ARBA00022723"/>
    </source>
</evidence>
<dbReference type="PANTHER" id="PTHR46242">
    <property type="entry name" value="ZINC FINGER CCHC DOMAIN-CONTAINING PROTEIN 9 ZCCHC9"/>
    <property type="match status" value="1"/>
</dbReference>
<dbReference type="InterPro" id="IPR042246">
    <property type="entry name" value="ZCCHC9"/>
</dbReference>
<feature type="compositionally biased region" description="Polar residues" evidence="6">
    <location>
        <begin position="255"/>
        <end position="266"/>
    </location>
</feature>